<protein>
    <submittedName>
        <fullName evidence="1">Uncharacterized protein</fullName>
    </submittedName>
</protein>
<evidence type="ECO:0000313" key="1">
    <source>
        <dbReference type="EMBL" id="EFO22031.1"/>
    </source>
</evidence>
<reference evidence="1" key="1">
    <citation type="submission" date="2012-04" db="EMBL/GenBank/DDBJ databases">
        <title>The Genome Sequence of Loa loa.</title>
        <authorList>
            <consortium name="The Broad Institute Genome Sequencing Platform"/>
            <consortium name="Broad Institute Genome Sequencing Center for Infectious Disease"/>
            <person name="Nutman T.B."/>
            <person name="Fink D.L."/>
            <person name="Russ C."/>
            <person name="Young S."/>
            <person name="Zeng Q."/>
            <person name="Gargeya S."/>
            <person name="Alvarado L."/>
            <person name="Berlin A."/>
            <person name="Chapman S.B."/>
            <person name="Chen Z."/>
            <person name="Freedman E."/>
            <person name="Gellesch M."/>
            <person name="Goldberg J."/>
            <person name="Griggs A."/>
            <person name="Gujja S."/>
            <person name="Heilman E.R."/>
            <person name="Heiman D."/>
            <person name="Howarth C."/>
            <person name="Mehta T."/>
            <person name="Neiman D."/>
            <person name="Pearson M."/>
            <person name="Roberts A."/>
            <person name="Saif S."/>
            <person name="Shea T."/>
            <person name="Shenoy N."/>
            <person name="Sisk P."/>
            <person name="Stolte C."/>
            <person name="Sykes S."/>
            <person name="White J."/>
            <person name="Yandava C."/>
            <person name="Haas B."/>
            <person name="Henn M.R."/>
            <person name="Nusbaum C."/>
            <person name="Birren B."/>
        </authorList>
    </citation>
    <scope>NUCLEOTIDE SEQUENCE [LARGE SCALE GENOMIC DNA]</scope>
</reference>
<dbReference type="CTD" id="9943869"/>
<dbReference type="AlphaFoldDB" id="A0A1S0TYD9"/>
<proteinExistence type="predicted"/>
<name>A0A1S0TYD9_LOALO</name>
<dbReference type="RefSeq" id="XP_003142040.1">
    <property type="nucleotide sequence ID" value="XM_003141992.1"/>
</dbReference>
<sequence>PDIHIKLANESSTRPKCFYNDRYQYLFNQYFIRTINYDVCLLHYIDSSTISDVSQNSFKNGSIFYSYPGDGFYPIDFSYTFLKNDTCSYVEVEIDESTITRSVDCFQRLFHTNKMPIKIFACSCNLQNNGNHCDRKLATEIADRAKRFPIKLLTKCSKFEAIGLEMKKSKLVYARHTSYCFVLIHPVFDEDSNITRFNITGDAVTRQMVDESEMHLNHIAFSMLNFAIEIIILLNNYIICMTGTDTKFCKTFWWYNLESTAGICFCRSYDFDALPCNQGPKMIAMTIKTFMENEGYYEKPYLTRHVFDLRGSLLCQWSSFYAAILVDPKTGNFYGHPKCVPNEFDLLKSERNHRPKSFGKCIIIIVSLKSFKYYDEIKSC</sequence>
<accession>A0A1S0TYD9</accession>
<dbReference type="OMA" id="NFRIAPI"/>
<dbReference type="GeneID" id="9943869"/>
<feature type="non-terminal residue" evidence="1">
    <location>
        <position position="1"/>
    </location>
</feature>
<dbReference type="KEGG" id="loa:LOAG_06456"/>
<dbReference type="InParanoid" id="A0A1S0TYD9"/>
<dbReference type="OrthoDB" id="5864839at2759"/>
<organism evidence="1">
    <name type="scientific">Loa loa</name>
    <name type="common">Eye worm</name>
    <name type="synonym">Filaria loa</name>
    <dbReference type="NCBI Taxonomy" id="7209"/>
    <lineage>
        <taxon>Eukaryota</taxon>
        <taxon>Metazoa</taxon>
        <taxon>Ecdysozoa</taxon>
        <taxon>Nematoda</taxon>
        <taxon>Chromadorea</taxon>
        <taxon>Rhabditida</taxon>
        <taxon>Spirurina</taxon>
        <taxon>Spiruromorpha</taxon>
        <taxon>Filarioidea</taxon>
        <taxon>Onchocercidae</taxon>
        <taxon>Loa</taxon>
    </lineage>
</organism>
<gene>
    <name evidence="1" type="ORF">LOAG_06456</name>
</gene>
<dbReference type="EMBL" id="JH712290">
    <property type="protein sequence ID" value="EFO22031.1"/>
    <property type="molecule type" value="Genomic_DNA"/>
</dbReference>